<dbReference type="GO" id="GO:0051539">
    <property type="term" value="F:4 iron, 4 sulfur cluster binding"/>
    <property type="evidence" value="ECO:0007669"/>
    <property type="project" value="UniProtKB-KW"/>
</dbReference>
<keyword evidence="2 8" id="KW-0813">Transport</keyword>
<comment type="cofactor">
    <cofactor evidence="1">
        <name>[4Fe-4S] cluster</name>
        <dbReference type="ChEBI" id="CHEBI:49883"/>
    </cofactor>
</comment>
<dbReference type="STRING" id="571933.SAMN05216362_102103"/>
<dbReference type="PRINTS" id="PR00352">
    <property type="entry name" value="3FE4SFRDOXIN"/>
</dbReference>
<dbReference type="Gene3D" id="3.30.70.20">
    <property type="match status" value="1"/>
</dbReference>
<dbReference type="PANTHER" id="PTHR39163">
    <property type="entry name" value="FERREDOXIN"/>
    <property type="match status" value="1"/>
</dbReference>
<proteinExistence type="predicted"/>
<evidence type="ECO:0000313" key="10">
    <source>
        <dbReference type="EMBL" id="SEP69224.1"/>
    </source>
</evidence>
<evidence type="ECO:0000256" key="7">
    <source>
        <dbReference type="ARBA" id="ARBA00023014"/>
    </source>
</evidence>
<evidence type="ECO:0000259" key="9">
    <source>
        <dbReference type="PROSITE" id="PS51379"/>
    </source>
</evidence>
<dbReference type="GO" id="GO:0009055">
    <property type="term" value="F:electron transfer activity"/>
    <property type="evidence" value="ECO:0007669"/>
    <property type="project" value="UniProtKB-UniRule"/>
</dbReference>
<keyword evidence="5 8" id="KW-0249">Electron transport</keyword>
<dbReference type="GO" id="GO:0005506">
    <property type="term" value="F:iron ion binding"/>
    <property type="evidence" value="ECO:0007669"/>
    <property type="project" value="UniProtKB-UniRule"/>
</dbReference>
<evidence type="ECO:0000256" key="6">
    <source>
        <dbReference type="ARBA" id="ARBA00023004"/>
    </source>
</evidence>
<dbReference type="AlphaFoldDB" id="A0A1H8ZXW7"/>
<evidence type="ECO:0000256" key="8">
    <source>
        <dbReference type="RuleBase" id="RU368020"/>
    </source>
</evidence>
<accession>A0A1H8ZXW7</accession>
<dbReference type="InterPro" id="IPR052395">
    <property type="entry name" value="ET_Ferredoxin"/>
</dbReference>
<keyword evidence="6 8" id="KW-0408">Iron</keyword>
<evidence type="ECO:0000256" key="2">
    <source>
        <dbReference type="ARBA" id="ARBA00022448"/>
    </source>
</evidence>
<dbReference type="Proteomes" id="UP000199427">
    <property type="component" value="Unassembled WGS sequence"/>
</dbReference>
<dbReference type="Pfam" id="PF13370">
    <property type="entry name" value="Fer4_13"/>
    <property type="match status" value="1"/>
</dbReference>
<gene>
    <name evidence="10" type="ORF">SAMN05216362_102103</name>
</gene>
<protein>
    <recommendedName>
        <fullName evidence="8">Ferredoxin</fullName>
    </recommendedName>
</protein>
<name>A0A1H8ZXW7_9BACI</name>
<keyword evidence="11" id="KW-1185">Reference proteome</keyword>
<sequence>MSSKYSYVIQDTCIACGACGATAPDIFDYDETGVAFNLIDQNSGSVKIPKELLDDLEDAFEGCPTGSIQLSDKPCVSEKTTERA</sequence>
<dbReference type="EMBL" id="FOES01000002">
    <property type="protein sequence ID" value="SEP69224.1"/>
    <property type="molecule type" value="Genomic_DNA"/>
</dbReference>
<keyword evidence="3" id="KW-0004">4Fe-4S</keyword>
<organism evidence="10 11">
    <name type="scientific">Piscibacillus halophilus</name>
    <dbReference type="NCBI Taxonomy" id="571933"/>
    <lineage>
        <taxon>Bacteria</taxon>
        <taxon>Bacillati</taxon>
        <taxon>Bacillota</taxon>
        <taxon>Bacilli</taxon>
        <taxon>Bacillales</taxon>
        <taxon>Bacillaceae</taxon>
        <taxon>Piscibacillus</taxon>
    </lineage>
</organism>
<evidence type="ECO:0000256" key="5">
    <source>
        <dbReference type="ARBA" id="ARBA00022982"/>
    </source>
</evidence>
<evidence type="ECO:0000256" key="4">
    <source>
        <dbReference type="ARBA" id="ARBA00022723"/>
    </source>
</evidence>
<dbReference type="PANTHER" id="PTHR39163:SF1">
    <property type="entry name" value="FERREDOXIN"/>
    <property type="match status" value="1"/>
</dbReference>
<reference evidence="10 11" key="1">
    <citation type="submission" date="2016-10" db="EMBL/GenBank/DDBJ databases">
        <authorList>
            <person name="de Groot N.N."/>
        </authorList>
    </citation>
    <scope>NUCLEOTIDE SEQUENCE [LARGE SCALE GENOMIC DNA]</scope>
    <source>
        <strain evidence="10 11">DSM 21633</strain>
    </source>
</reference>
<evidence type="ECO:0000256" key="3">
    <source>
        <dbReference type="ARBA" id="ARBA00022485"/>
    </source>
</evidence>
<evidence type="ECO:0000313" key="11">
    <source>
        <dbReference type="Proteomes" id="UP000199427"/>
    </source>
</evidence>
<feature type="domain" description="4Fe-4S ferredoxin-type" evidence="9">
    <location>
        <begin position="4"/>
        <end position="32"/>
    </location>
</feature>
<evidence type="ECO:0000256" key="1">
    <source>
        <dbReference type="ARBA" id="ARBA00001966"/>
    </source>
</evidence>
<dbReference type="InterPro" id="IPR001080">
    <property type="entry name" value="3Fe4S_ferredoxin"/>
</dbReference>
<comment type="function">
    <text evidence="8">Ferredoxins are iron-sulfur proteins that transfer electrons in a wide variety of metabolic reactions.</text>
</comment>
<dbReference type="PROSITE" id="PS51379">
    <property type="entry name" value="4FE4S_FER_2"/>
    <property type="match status" value="1"/>
</dbReference>
<keyword evidence="4 8" id="KW-0479">Metal-binding</keyword>
<dbReference type="RefSeq" id="WP_246247334.1">
    <property type="nucleotide sequence ID" value="NZ_CAESCL010000019.1"/>
</dbReference>
<dbReference type="SUPFAM" id="SSF54862">
    <property type="entry name" value="4Fe-4S ferredoxins"/>
    <property type="match status" value="1"/>
</dbReference>
<keyword evidence="7 8" id="KW-0411">Iron-sulfur</keyword>
<dbReference type="InterPro" id="IPR017896">
    <property type="entry name" value="4Fe4S_Fe-S-bd"/>
</dbReference>